<reference evidence="2" key="1">
    <citation type="submission" date="2024-01" db="EMBL/GenBank/DDBJ databases">
        <authorList>
            <person name="Webb A."/>
        </authorList>
    </citation>
    <scope>NUCLEOTIDE SEQUENCE</scope>
    <source>
        <strain evidence="2">Pm1</strain>
    </source>
</reference>
<dbReference type="AlphaFoldDB" id="A0AAV1T0J9"/>
<organism evidence="2 3">
    <name type="scientific">Peronospora matthiolae</name>
    <dbReference type="NCBI Taxonomy" id="2874970"/>
    <lineage>
        <taxon>Eukaryota</taxon>
        <taxon>Sar</taxon>
        <taxon>Stramenopiles</taxon>
        <taxon>Oomycota</taxon>
        <taxon>Peronosporomycetes</taxon>
        <taxon>Peronosporales</taxon>
        <taxon>Peronosporaceae</taxon>
        <taxon>Peronospora</taxon>
    </lineage>
</organism>
<feature type="compositionally biased region" description="Polar residues" evidence="1">
    <location>
        <begin position="31"/>
        <end position="40"/>
    </location>
</feature>
<dbReference type="Proteomes" id="UP001162060">
    <property type="component" value="Unassembled WGS sequence"/>
</dbReference>
<feature type="compositionally biased region" description="Acidic residues" evidence="1">
    <location>
        <begin position="1"/>
        <end position="11"/>
    </location>
</feature>
<protein>
    <submittedName>
        <fullName evidence="2">Uncharacterized protein</fullName>
    </submittedName>
</protein>
<evidence type="ECO:0000313" key="3">
    <source>
        <dbReference type="Proteomes" id="UP001162060"/>
    </source>
</evidence>
<feature type="region of interest" description="Disordered" evidence="1">
    <location>
        <begin position="1"/>
        <end position="40"/>
    </location>
</feature>
<comment type="caution">
    <text evidence="2">The sequence shown here is derived from an EMBL/GenBank/DDBJ whole genome shotgun (WGS) entry which is preliminary data.</text>
</comment>
<evidence type="ECO:0000313" key="2">
    <source>
        <dbReference type="EMBL" id="CAK7894710.1"/>
    </source>
</evidence>
<dbReference type="EMBL" id="CAKLBY020000004">
    <property type="protein sequence ID" value="CAK7894710.1"/>
    <property type="molecule type" value="Genomic_DNA"/>
</dbReference>
<accession>A0AAV1T0J9</accession>
<sequence length="99" mass="10746">MASIEEKEEIADVNTSSDDVVSLRVSDRNDPQQSLTTQLSSHGSVRPVYVFLDHAAADGKGATIRINRGRVPFLLTFVCHAEDSSVLDERSSNPRSTSG</sequence>
<proteinExistence type="predicted"/>
<name>A0AAV1T0J9_9STRA</name>
<gene>
    <name evidence="2" type="ORF">PM001_LOCUS865</name>
</gene>
<evidence type="ECO:0000256" key="1">
    <source>
        <dbReference type="SAM" id="MobiDB-lite"/>
    </source>
</evidence>